<feature type="region of interest" description="Disordered" evidence="21">
    <location>
        <begin position="500"/>
        <end position="537"/>
    </location>
</feature>
<keyword evidence="9" id="KW-0662">Pyridine nucleotide biosynthesis</keyword>
<dbReference type="WBParaSite" id="ASIM_0001417601-mRNA-1">
    <property type="protein sequence ID" value="ASIM_0001417601-mRNA-1"/>
    <property type="gene ID" value="ASIM_0001417601"/>
</dbReference>
<proteinExistence type="inferred from homology"/>
<evidence type="ECO:0000256" key="10">
    <source>
        <dbReference type="ARBA" id="ARBA00022679"/>
    </source>
</evidence>
<evidence type="ECO:0000256" key="3">
    <source>
        <dbReference type="ARBA" id="ARBA00004658"/>
    </source>
</evidence>
<dbReference type="GO" id="GO:0004515">
    <property type="term" value="F:nicotinate-nucleotide adenylyltransferase activity"/>
    <property type="evidence" value="ECO:0007669"/>
    <property type="project" value="UniProtKB-EC"/>
</dbReference>
<comment type="subcellular location">
    <subcellularLocation>
        <location evidence="2">Mitochondrion</location>
    </subcellularLocation>
</comment>
<dbReference type="GO" id="GO:0005524">
    <property type="term" value="F:ATP binding"/>
    <property type="evidence" value="ECO:0007669"/>
    <property type="project" value="UniProtKB-KW"/>
</dbReference>
<comment type="subunit">
    <text evidence="6">Homotetramer.</text>
</comment>
<dbReference type="GO" id="GO:0009435">
    <property type="term" value="P:NAD+ biosynthetic process"/>
    <property type="evidence" value="ECO:0007669"/>
    <property type="project" value="UniProtKB-UniPathway"/>
</dbReference>
<evidence type="ECO:0000256" key="16">
    <source>
        <dbReference type="ARBA" id="ARBA00048721"/>
    </source>
</evidence>
<dbReference type="NCBIfam" id="TIGR00482">
    <property type="entry name" value="nicotinate (nicotinamide) nucleotide adenylyltransferase"/>
    <property type="match status" value="1"/>
</dbReference>
<dbReference type="GO" id="GO:0005759">
    <property type="term" value="C:mitochondrial matrix"/>
    <property type="evidence" value="ECO:0007669"/>
    <property type="project" value="UniProtKB-ARBA"/>
</dbReference>
<evidence type="ECO:0000313" key="25">
    <source>
        <dbReference type="WBParaSite" id="ASIM_0001417601-mRNA-1"/>
    </source>
</evidence>
<feature type="domain" description="Cytidyltransferase-like" evidence="22">
    <location>
        <begin position="39"/>
        <end position="228"/>
    </location>
</feature>
<keyword evidence="15" id="KW-0496">Mitochondrion</keyword>
<evidence type="ECO:0000313" key="24">
    <source>
        <dbReference type="Proteomes" id="UP000267096"/>
    </source>
</evidence>
<feature type="compositionally biased region" description="Low complexity" evidence="21">
    <location>
        <begin position="500"/>
        <end position="519"/>
    </location>
</feature>
<feature type="region of interest" description="Disordered" evidence="21">
    <location>
        <begin position="799"/>
        <end position="904"/>
    </location>
</feature>
<evidence type="ECO:0000256" key="11">
    <source>
        <dbReference type="ARBA" id="ARBA00022695"/>
    </source>
</evidence>
<comment type="cofactor">
    <cofactor evidence="1">
        <name>Mg(2+)</name>
        <dbReference type="ChEBI" id="CHEBI:18420"/>
    </cofactor>
</comment>
<dbReference type="CDD" id="cd09286">
    <property type="entry name" value="NMNAT_Eukarya"/>
    <property type="match status" value="1"/>
</dbReference>
<dbReference type="AlphaFoldDB" id="A0A0M3K051"/>
<evidence type="ECO:0000313" key="23">
    <source>
        <dbReference type="EMBL" id="VDK50135.1"/>
    </source>
</evidence>
<evidence type="ECO:0000256" key="17">
    <source>
        <dbReference type="ARBA" id="ARBA00074013"/>
    </source>
</evidence>
<dbReference type="Pfam" id="PF01467">
    <property type="entry name" value="CTP_transf_like"/>
    <property type="match status" value="1"/>
</dbReference>
<feature type="compositionally biased region" description="Basic and acidic residues" evidence="21">
    <location>
        <begin position="524"/>
        <end position="537"/>
    </location>
</feature>
<feature type="compositionally biased region" description="Low complexity" evidence="21">
    <location>
        <begin position="294"/>
        <end position="306"/>
    </location>
</feature>
<feature type="compositionally biased region" description="Low complexity" evidence="21">
    <location>
        <begin position="869"/>
        <end position="904"/>
    </location>
</feature>
<comment type="pathway">
    <text evidence="3">Cofactor biosynthesis; NAD(+) biosynthesis; NAD(+) from nicotinamide D-ribonucleotide: step 1/1.</text>
</comment>
<dbReference type="InterPro" id="IPR045094">
    <property type="entry name" value="NMNAT_euk"/>
</dbReference>
<keyword evidence="11" id="KW-0548">Nucleotidyltransferase</keyword>
<accession>A0A0M3K051</accession>
<comment type="catalytic activity">
    <reaction evidence="16">
        <text>nicotinate beta-D-ribonucleotide + ATP + H(+) = deamido-NAD(+) + diphosphate</text>
        <dbReference type="Rhea" id="RHEA:22860"/>
        <dbReference type="ChEBI" id="CHEBI:15378"/>
        <dbReference type="ChEBI" id="CHEBI:30616"/>
        <dbReference type="ChEBI" id="CHEBI:33019"/>
        <dbReference type="ChEBI" id="CHEBI:57502"/>
        <dbReference type="ChEBI" id="CHEBI:58437"/>
        <dbReference type="EC" id="2.7.7.18"/>
    </reaction>
</comment>
<feature type="compositionally biased region" description="Basic and acidic residues" evidence="21">
    <location>
        <begin position="846"/>
        <end position="862"/>
    </location>
</feature>
<feature type="region of interest" description="Disordered" evidence="21">
    <location>
        <begin position="674"/>
        <end position="701"/>
    </location>
</feature>
<dbReference type="GO" id="GO:0000309">
    <property type="term" value="F:nicotinamide-nucleotide adenylyltransferase activity"/>
    <property type="evidence" value="ECO:0007669"/>
    <property type="project" value="UniProtKB-EC"/>
</dbReference>
<feature type="compositionally biased region" description="Basic and acidic residues" evidence="21">
    <location>
        <begin position="472"/>
        <end position="484"/>
    </location>
</feature>
<dbReference type="PANTHER" id="PTHR12039:SF0">
    <property type="entry name" value="NICOTINAMIDE-NUCLEOTIDE ADENYLYLTRANSFERASE"/>
    <property type="match status" value="1"/>
</dbReference>
<dbReference type="OrthoDB" id="422187at2759"/>
<feature type="region of interest" description="Disordered" evidence="21">
    <location>
        <begin position="465"/>
        <end position="488"/>
    </location>
</feature>
<comment type="function">
    <text evidence="20">Catalyzes the formation of NAD(+) from nicotinamide mononucleotide (NMN) and ATP. Can also use the deamidated form; nicotinic acid mononucleotide (NaMN) as substrate with the same efficiency. Can use triazofurin monophosphate (TrMP) as substrate. Can also use GTP and ITP as nucleotide donors. Also catalyzes the reverse reaction, i.e. the pyrophosphorolytic cleavage of NAD(+). For the pyrophosphorolytic activity, can use NAD(+), NADH, NaAD, nicotinic acid adenine dinucleotide phosphate (NHD), nicotinamide guanine dinucleotide (NGD) as substrates. Fails to cleave phosphorylated dinucleotides NADP(+), NADPH and NaADP(+). Protects against axonal degeneration following injury. May be involved in the maintenance of axonal integrity. Also functions as a stress-response chaperone protein that prevents toxic aggregation of proteins; this function may be independent of its NAD(+) synthesis activity.</text>
</comment>
<dbReference type="InterPro" id="IPR014729">
    <property type="entry name" value="Rossmann-like_a/b/a_fold"/>
</dbReference>
<evidence type="ECO:0000256" key="5">
    <source>
        <dbReference type="ARBA" id="ARBA00007064"/>
    </source>
</evidence>
<dbReference type="UniPathway" id="UPA00253">
    <property type="reaction ID" value="UER00332"/>
</dbReference>
<dbReference type="FunFam" id="3.40.50.620:FF:000221">
    <property type="entry name" value="Nicotinamide/nicotinic acid mononucleotide adenylyltransferase 3"/>
    <property type="match status" value="1"/>
</dbReference>
<dbReference type="EC" id="2.7.7.18" evidence="7"/>
<evidence type="ECO:0000256" key="1">
    <source>
        <dbReference type="ARBA" id="ARBA00001946"/>
    </source>
</evidence>
<comment type="pathway">
    <text evidence="4">Cofactor biosynthesis; NAD(+) biosynthesis; deamido-NAD(+) from nicotinate D-ribonucleotide: step 1/1.</text>
</comment>
<reference evidence="23 24" key="2">
    <citation type="submission" date="2018-11" db="EMBL/GenBank/DDBJ databases">
        <authorList>
            <consortium name="Pathogen Informatics"/>
        </authorList>
    </citation>
    <scope>NUCLEOTIDE SEQUENCE [LARGE SCALE GENOMIC DNA]</scope>
</reference>
<dbReference type="PANTHER" id="PTHR12039">
    <property type="entry name" value="NICOTINAMIDE MONONUCLEOTIDE ADENYLYLTRANSFERASE"/>
    <property type="match status" value="1"/>
</dbReference>
<feature type="compositionally biased region" description="Polar residues" evidence="21">
    <location>
        <begin position="692"/>
        <end position="701"/>
    </location>
</feature>
<dbReference type="EC" id="2.7.7.1" evidence="8"/>
<evidence type="ECO:0000256" key="19">
    <source>
        <dbReference type="ARBA" id="ARBA00079369"/>
    </source>
</evidence>
<keyword evidence="12" id="KW-0547">Nucleotide-binding</keyword>
<dbReference type="EMBL" id="UYRR01031443">
    <property type="protein sequence ID" value="VDK50135.1"/>
    <property type="molecule type" value="Genomic_DNA"/>
</dbReference>
<evidence type="ECO:0000256" key="14">
    <source>
        <dbReference type="ARBA" id="ARBA00023027"/>
    </source>
</evidence>
<evidence type="ECO:0000256" key="2">
    <source>
        <dbReference type="ARBA" id="ARBA00004173"/>
    </source>
</evidence>
<evidence type="ECO:0000256" key="8">
    <source>
        <dbReference type="ARBA" id="ARBA00012390"/>
    </source>
</evidence>
<evidence type="ECO:0000259" key="22">
    <source>
        <dbReference type="Pfam" id="PF01467"/>
    </source>
</evidence>
<protein>
    <recommendedName>
        <fullName evidence="17">Nicotinamide/nicotinic acid mononucleotide adenylyltransferase 3</fullName>
        <ecNumber evidence="8">2.7.7.1</ecNumber>
        <ecNumber evidence="7">2.7.7.18</ecNumber>
    </recommendedName>
    <alternativeName>
        <fullName evidence="18">Nicotinamide-nucleotide adenylyltransferase 3</fullName>
    </alternativeName>
    <alternativeName>
        <fullName evidence="19">Nicotinate-nucleotide adenylyltransferase 3</fullName>
    </alternativeName>
</protein>
<feature type="region of interest" description="Disordered" evidence="21">
    <location>
        <begin position="291"/>
        <end position="327"/>
    </location>
</feature>
<dbReference type="Proteomes" id="UP000267096">
    <property type="component" value="Unassembled WGS sequence"/>
</dbReference>
<sequence>MASGDCVSRSECATARVTEGTDRSNVIRCELSGRRVALVACGSFNPPTFMHLRMFERARDYLEKTHNCVVVEGILSPVADTFAKADLISAEHRLQMVQLAVRNSTWLRADGWECSQENWTRTLNVLQHFNKYLERKYGNCSSTVRLMLLCGGDVVESFAKTDMFGNRIWKPDHIEQIVRDYGLVVITRSNSDPMKTVYMVDVLRKLQKNIHIIEDETCPNNISSTRLRIAIRRGESIKYCTDDEVINYIQRHQLYSKSSVHRSCPTSVSTTATTASPISDAAGLPVAPATKVMSTSSSSSPASTDTVIKGPPKTLSGRSPPEPPKRMSSIVAQKNLFYQLPAAATTLPEESAASETIWYPSLTEERQDKNEANTMIDSRKLLFHQLTETDEKVVIGERDEEELQQEKHVFSDNRVGKSSRELSLPSDICKRDDIRRYQYEEHYPPSASASSVSLSQPASSLLKLKPISLPDDDTKLSQRAETSKKATSILTPAEECCLPSKSSSLPLSNHSSSSEHSNNQRNINDTKNDATNQDERKAQQVVVDHISTPLPKHLPMQSQTQTLMGIAPISTTTVKMPNLIAPSTRSISTLQQKQPAIAAQTTSSEEACAVGVGSWYRQSLESPNYDNVTLDELLAASTSWTEYLSAQRDEQHSYPRQRTEEAGLMMSSGYSLDSGDVHSDTAREHHPHGHQQTHNSSCLHSATQRPQLQLHYIANSNQIPPGQLIADPCVSTADTDFITNTALTSRTVPSHWREGVEQARSLSAPQRRSIRFACGGDQGIMQMGLSTECINKVDDEASCSRRLEPTSTVNESRGDIAGATPHQRSPSFGRISSTDANLRTTSSDGDVEHQGVDDNDKDDERAMPICDQSATTNTHSSSIHSSSMSMSSRSAISPTAATASSSGGANVTLTYRKYKLSNTPETTV</sequence>
<dbReference type="InterPro" id="IPR005248">
    <property type="entry name" value="NadD/NMNAT"/>
</dbReference>
<dbReference type="InterPro" id="IPR004821">
    <property type="entry name" value="Cyt_trans-like"/>
</dbReference>
<keyword evidence="13" id="KW-0067">ATP-binding</keyword>
<evidence type="ECO:0000256" key="20">
    <source>
        <dbReference type="ARBA" id="ARBA00093425"/>
    </source>
</evidence>
<comment type="similarity">
    <text evidence="5">Belongs to the eukaryotic NMN adenylyltransferase family.</text>
</comment>
<keyword evidence="10" id="KW-0808">Transferase</keyword>
<dbReference type="Gene3D" id="3.40.50.620">
    <property type="entry name" value="HUPs"/>
    <property type="match status" value="1"/>
</dbReference>
<keyword evidence="14" id="KW-0520">NAD</keyword>
<evidence type="ECO:0000256" key="12">
    <source>
        <dbReference type="ARBA" id="ARBA00022741"/>
    </source>
</evidence>
<gene>
    <name evidence="23" type="ORF">ASIM_LOCUS13604</name>
</gene>
<name>A0A0M3K051_ANISI</name>
<evidence type="ECO:0000256" key="4">
    <source>
        <dbReference type="ARBA" id="ARBA00005019"/>
    </source>
</evidence>
<evidence type="ECO:0000256" key="15">
    <source>
        <dbReference type="ARBA" id="ARBA00023128"/>
    </source>
</evidence>
<evidence type="ECO:0000256" key="21">
    <source>
        <dbReference type="SAM" id="MobiDB-lite"/>
    </source>
</evidence>
<feature type="compositionally biased region" description="Basic and acidic residues" evidence="21">
    <location>
        <begin position="675"/>
        <end position="684"/>
    </location>
</feature>
<evidence type="ECO:0000256" key="6">
    <source>
        <dbReference type="ARBA" id="ARBA00011881"/>
    </source>
</evidence>
<dbReference type="SUPFAM" id="SSF52374">
    <property type="entry name" value="Nucleotidylyl transferase"/>
    <property type="match status" value="1"/>
</dbReference>
<evidence type="ECO:0000256" key="13">
    <source>
        <dbReference type="ARBA" id="ARBA00022840"/>
    </source>
</evidence>
<evidence type="ECO:0000256" key="9">
    <source>
        <dbReference type="ARBA" id="ARBA00022642"/>
    </source>
</evidence>
<evidence type="ECO:0000256" key="18">
    <source>
        <dbReference type="ARBA" id="ARBA00075132"/>
    </source>
</evidence>
<evidence type="ECO:0000256" key="7">
    <source>
        <dbReference type="ARBA" id="ARBA00012389"/>
    </source>
</evidence>
<reference evidence="25" key="1">
    <citation type="submission" date="2017-02" db="UniProtKB">
        <authorList>
            <consortium name="WormBaseParasite"/>
        </authorList>
    </citation>
    <scope>IDENTIFICATION</scope>
</reference>
<dbReference type="InterPro" id="IPR051182">
    <property type="entry name" value="Euk_NMN_adenylyltrnsfrase"/>
</dbReference>
<keyword evidence="24" id="KW-1185">Reference proteome</keyword>
<organism evidence="25">
    <name type="scientific">Anisakis simplex</name>
    <name type="common">Herring worm</name>
    <dbReference type="NCBI Taxonomy" id="6269"/>
    <lineage>
        <taxon>Eukaryota</taxon>
        <taxon>Metazoa</taxon>
        <taxon>Ecdysozoa</taxon>
        <taxon>Nematoda</taxon>
        <taxon>Chromadorea</taxon>
        <taxon>Rhabditida</taxon>
        <taxon>Spirurina</taxon>
        <taxon>Ascaridomorpha</taxon>
        <taxon>Ascaridoidea</taxon>
        <taxon>Anisakidae</taxon>
        <taxon>Anisakis</taxon>
        <taxon>Anisakis simplex complex</taxon>
    </lineage>
</organism>
<feature type="compositionally biased region" description="Polar residues" evidence="21">
    <location>
        <begin position="822"/>
        <end position="844"/>
    </location>
</feature>